<feature type="region of interest" description="Disordered" evidence="2">
    <location>
        <begin position="125"/>
        <end position="147"/>
    </location>
</feature>
<accession>A0AAX4JN21</accession>
<evidence type="ECO:0000256" key="2">
    <source>
        <dbReference type="SAM" id="MobiDB-lite"/>
    </source>
</evidence>
<dbReference type="AlphaFoldDB" id="A0AAX4JN21"/>
<feature type="region of interest" description="Disordered" evidence="2">
    <location>
        <begin position="512"/>
        <end position="569"/>
    </location>
</feature>
<dbReference type="GeneID" id="91092000"/>
<dbReference type="Proteomes" id="UP001355207">
    <property type="component" value="Chromosome 1"/>
</dbReference>
<feature type="compositionally biased region" description="Polar residues" evidence="2">
    <location>
        <begin position="516"/>
        <end position="534"/>
    </location>
</feature>
<proteinExistence type="predicted"/>
<organism evidence="3 4">
    <name type="scientific">Kwoniella dendrophila CBS 6074</name>
    <dbReference type="NCBI Taxonomy" id="1295534"/>
    <lineage>
        <taxon>Eukaryota</taxon>
        <taxon>Fungi</taxon>
        <taxon>Dikarya</taxon>
        <taxon>Basidiomycota</taxon>
        <taxon>Agaricomycotina</taxon>
        <taxon>Tremellomycetes</taxon>
        <taxon>Tremellales</taxon>
        <taxon>Cryptococcaceae</taxon>
        <taxon>Kwoniella</taxon>
    </lineage>
</organism>
<dbReference type="RefSeq" id="XP_066073214.1">
    <property type="nucleotide sequence ID" value="XM_066217117.1"/>
</dbReference>
<feature type="region of interest" description="Disordered" evidence="2">
    <location>
        <begin position="1147"/>
        <end position="1206"/>
    </location>
</feature>
<feature type="coiled-coil region" evidence="1">
    <location>
        <begin position="459"/>
        <end position="493"/>
    </location>
</feature>
<name>A0AAX4JN21_9TREE</name>
<feature type="region of interest" description="Disordered" evidence="2">
    <location>
        <begin position="1038"/>
        <end position="1061"/>
    </location>
</feature>
<evidence type="ECO:0000256" key="1">
    <source>
        <dbReference type="SAM" id="Coils"/>
    </source>
</evidence>
<evidence type="ECO:0000313" key="4">
    <source>
        <dbReference type="Proteomes" id="UP001355207"/>
    </source>
</evidence>
<feature type="compositionally biased region" description="Polar residues" evidence="2">
    <location>
        <begin position="288"/>
        <end position="297"/>
    </location>
</feature>
<feature type="region of interest" description="Disordered" evidence="2">
    <location>
        <begin position="589"/>
        <end position="657"/>
    </location>
</feature>
<dbReference type="EMBL" id="CP144098">
    <property type="protein sequence ID" value="WWC86451.1"/>
    <property type="molecule type" value="Genomic_DNA"/>
</dbReference>
<feature type="compositionally biased region" description="Polar residues" evidence="2">
    <location>
        <begin position="254"/>
        <end position="263"/>
    </location>
</feature>
<feature type="coiled-coil region" evidence="1">
    <location>
        <begin position="387"/>
        <end position="414"/>
    </location>
</feature>
<feature type="region of interest" description="Disordered" evidence="2">
    <location>
        <begin position="197"/>
        <end position="229"/>
    </location>
</feature>
<feature type="compositionally biased region" description="Low complexity" evidence="2">
    <location>
        <begin position="271"/>
        <end position="287"/>
    </location>
</feature>
<gene>
    <name evidence="3" type="ORF">L201_001328</name>
</gene>
<sequence length="1206" mass="133022">MSDPFDDDDDGVWNNPETLGFLEAAEEQAIQASQKPAAASTIATKPRFTQPIRHVLAKPAKRSPTSSATSSNNANINRQYQKKTEPRPVNTEPGIRGTGFGWEIGGKRSFDIERHIDNVQKREAYWNAGGDGDNGGQQQVEDDDEESNPIDVVMDGSGNYALANTNTNTAKVISRNFSNGSNISNDEAIITDRRREQPSMLGESLGLAGSSHLPSNSQQQVNNNNNRFNNARKQSEDAIAARRRAIAAATLANNSDNNVSSEPFIQRQPMSRSNSASSTNVSTTNTNLNHQSRPFSTNNHQYHQQQNNNNSNNQQFTNRSLARSQSAGAQIFNRSNISTNAYAGPSRLPTIPSGSQSNDSQYGSSQNGNTEGREHSAPPPMSQGSLARAAAIELDNERRKRQELEAELANLKAQAVNRPQPVARINMSQSIANGGDLEVRVRELQNQVWAAKGEAEMIRRAQKEEHQRHLAELEKLKLTIQDKDVQIKEKENQTKKQMENIKHQAVFSNHAAHNSAMKTRQQSQRFPASSQSQYRALPTPVKNGSPSRRRYGTNDDEPGPLVASVKGKGKAPPIAGPVFGGFNNAFAATPTVGPRTKRQKTADLSPQGSPTRGPSPSPFRASPARSQRKLSPILGEEEGEEDIDWGPAIGPPEEDMFVDDEVNDEDKRDERAELLYHLMNHVNLSAFQITLAFRTEPTIYRLINYRPPINMEGHEMYTQRCADLLKAFGNSELSFEELLEIIINSLSDMLEYSMRVIQETDSLSLLDTAVFCNILALLSSSILLCPTSINIISSTNLTENLKMSIQSIYSDHPTLTKYKERLNDQHPSSLEKDKARDKENWCLELASSIAELAEAICFVSQTSLWKGDELVDIILGLIASHQHPYIVKRGMELFYVASRQLCHFRSLITASDRYKLPGSPDESPLIDRLSRLLINPLPSANVSESLQMSTLAIRGLCMLSISHSDAVIIMGSKSALVPALIMVLQRESTKLYGIHGVLHSYKDALSILLPTLSLLHHLVFPSPISSSSSKNQFAAKSQSQSLSQSIPKENNDDENPPIGIDLPERIVSASMTREFNGLQHIFISALGCMSYSQVDDEVISEIDQGGIQYLSGDLLENVVEGPEGDAIYELYVPIDEEVAEQDVEEAGLEHDHDNAMEVDNAEDDEDDDDDGIIGIGGYQRKEKSRSRSGTGIGNISEPILIDDDDD</sequence>
<feature type="compositionally biased region" description="Acidic residues" evidence="2">
    <location>
        <begin position="635"/>
        <end position="644"/>
    </location>
</feature>
<feature type="region of interest" description="Disordered" evidence="2">
    <location>
        <begin position="339"/>
        <end position="385"/>
    </location>
</feature>
<feature type="compositionally biased region" description="Low complexity" evidence="2">
    <location>
        <begin position="298"/>
        <end position="315"/>
    </location>
</feature>
<reference evidence="3 4" key="1">
    <citation type="submission" date="2024-01" db="EMBL/GenBank/DDBJ databases">
        <title>Comparative genomics of Cryptococcus and Kwoniella reveals pathogenesis evolution and contrasting modes of karyotype evolution via chromosome fusion or intercentromeric recombination.</title>
        <authorList>
            <person name="Coelho M.A."/>
            <person name="David-Palma M."/>
            <person name="Shea T."/>
            <person name="Bowers K."/>
            <person name="McGinley-Smith S."/>
            <person name="Mohammad A.W."/>
            <person name="Gnirke A."/>
            <person name="Yurkov A.M."/>
            <person name="Nowrousian M."/>
            <person name="Sun S."/>
            <person name="Cuomo C.A."/>
            <person name="Heitman J."/>
        </authorList>
    </citation>
    <scope>NUCLEOTIDE SEQUENCE [LARGE SCALE GENOMIC DNA]</scope>
    <source>
        <strain evidence="3 4">CBS 6074</strain>
    </source>
</reference>
<evidence type="ECO:0000313" key="3">
    <source>
        <dbReference type="EMBL" id="WWC86451.1"/>
    </source>
</evidence>
<feature type="compositionally biased region" description="Low complexity" evidence="2">
    <location>
        <begin position="65"/>
        <end position="77"/>
    </location>
</feature>
<feature type="compositionally biased region" description="Low complexity" evidence="2">
    <location>
        <begin position="612"/>
        <end position="625"/>
    </location>
</feature>
<feature type="compositionally biased region" description="Low complexity" evidence="2">
    <location>
        <begin position="216"/>
        <end position="229"/>
    </location>
</feature>
<feature type="compositionally biased region" description="Acidic residues" evidence="2">
    <location>
        <begin position="1159"/>
        <end position="1171"/>
    </location>
</feature>
<protein>
    <submittedName>
        <fullName evidence="3">Uncharacterized protein</fullName>
    </submittedName>
</protein>
<keyword evidence="1" id="KW-0175">Coiled coil</keyword>
<feature type="compositionally biased region" description="Polar residues" evidence="2">
    <location>
        <begin position="352"/>
        <end position="370"/>
    </location>
</feature>
<feature type="region of interest" description="Disordered" evidence="2">
    <location>
        <begin position="254"/>
        <end position="315"/>
    </location>
</feature>
<keyword evidence="4" id="KW-1185">Reference proteome</keyword>
<feature type="region of interest" description="Disordered" evidence="2">
    <location>
        <begin position="28"/>
        <end position="104"/>
    </location>
</feature>